<organism evidence="2 3">
    <name type="scientific">Ephemerocybe angulata</name>
    <dbReference type="NCBI Taxonomy" id="980116"/>
    <lineage>
        <taxon>Eukaryota</taxon>
        <taxon>Fungi</taxon>
        <taxon>Dikarya</taxon>
        <taxon>Basidiomycota</taxon>
        <taxon>Agaricomycotina</taxon>
        <taxon>Agaricomycetes</taxon>
        <taxon>Agaricomycetidae</taxon>
        <taxon>Agaricales</taxon>
        <taxon>Agaricineae</taxon>
        <taxon>Psathyrellaceae</taxon>
        <taxon>Ephemerocybe</taxon>
    </lineage>
</organism>
<dbReference type="Proteomes" id="UP000521943">
    <property type="component" value="Unassembled WGS sequence"/>
</dbReference>
<feature type="region of interest" description="Disordered" evidence="1">
    <location>
        <begin position="170"/>
        <end position="250"/>
    </location>
</feature>
<feature type="region of interest" description="Disordered" evidence="1">
    <location>
        <begin position="100"/>
        <end position="137"/>
    </location>
</feature>
<dbReference type="EMBL" id="JACGCI010000069">
    <property type="protein sequence ID" value="KAF6748663.1"/>
    <property type="molecule type" value="Genomic_DNA"/>
</dbReference>
<evidence type="ECO:0000313" key="3">
    <source>
        <dbReference type="Proteomes" id="UP000521943"/>
    </source>
</evidence>
<feature type="compositionally biased region" description="Polar residues" evidence="1">
    <location>
        <begin position="234"/>
        <end position="250"/>
    </location>
</feature>
<keyword evidence="3" id="KW-1185">Reference proteome</keyword>
<comment type="caution">
    <text evidence="2">The sequence shown here is derived from an EMBL/GenBank/DDBJ whole genome shotgun (WGS) entry which is preliminary data.</text>
</comment>
<name>A0A8H6HKF2_9AGAR</name>
<accession>A0A8H6HKF2</accession>
<proteinExistence type="predicted"/>
<feature type="compositionally biased region" description="Polar residues" evidence="1">
    <location>
        <begin position="102"/>
        <end position="120"/>
    </location>
</feature>
<reference evidence="2 3" key="1">
    <citation type="submission" date="2020-07" db="EMBL/GenBank/DDBJ databases">
        <title>Comparative genomics of pyrophilous fungi reveals a link between fire events and developmental genes.</title>
        <authorList>
            <consortium name="DOE Joint Genome Institute"/>
            <person name="Steindorff A.S."/>
            <person name="Carver A."/>
            <person name="Calhoun S."/>
            <person name="Stillman K."/>
            <person name="Liu H."/>
            <person name="Lipzen A."/>
            <person name="Pangilinan J."/>
            <person name="Labutti K."/>
            <person name="Bruns T.D."/>
            <person name="Grigoriev I.V."/>
        </authorList>
    </citation>
    <scope>NUCLEOTIDE SEQUENCE [LARGE SCALE GENOMIC DNA]</scope>
    <source>
        <strain evidence="2 3">CBS 144469</strain>
    </source>
</reference>
<gene>
    <name evidence="2" type="ORF">DFP72DRAFT_1074017</name>
</gene>
<protein>
    <submittedName>
        <fullName evidence="2">Uncharacterized protein</fullName>
    </submittedName>
</protein>
<feature type="compositionally biased region" description="Low complexity" evidence="1">
    <location>
        <begin position="211"/>
        <end position="225"/>
    </location>
</feature>
<evidence type="ECO:0000256" key="1">
    <source>
        <dbReference type="SAM" id="MobiDB-lite"/>
    </source>
</evidence>
<sequence length="402" mass="43445">MVHITFGGYKAARGVFDIHASSYATYRKDDRKRKVKPFFSLAAPMLIQGPFGGPQAQMISSKAIRAKFQERVQTLHKSQDRRRFSLHAIGGYPELQTKGVVQESQGSPVFTNPWSSSNATPAAHSPPLNLPSSEELPKLPSLQHPVLAPAPLRPPCAVHSLPFNLLSSDELPASPPLEQPELSPAGLQPPNAAHSLPFNQLSSDELPASPPLAQAAPAPAALRPPNYNGPKIETSGNPPSPSISRLSVSDPSLSAESLSVPGIATPPPLPIIPESDLDVELHRPSDALPDRTPTAVTLTTRRHERPAMRTAAPTVWFESCSARPIVSPSITLTASPGDLYLHFHHGGHHVWLMRDAVWTDAVEGHAHPSNGLFTLRVTSSGQPMWIKRHTFRLLQDPESSSC</sequence>
<feature type="compositionally biased region" description="Low complexity" evidence="1">
    <location>
        <begin position="125"/>
        <end position="137"/>
    </location>
</feature>
<dbReference type="OrthoDB" id="3237833at2759"/>
<dbReference type="AlphaFoldDB" id="A0A8H6HKF2"/>
<evidence type="ECO:0000313" key="2">
    <source>
        <dbReference type="EMBL" id="KAF6748663.1"/>
    </source>
</evidence>